<name>A0ABS4TT81_9PSEU</name>
<dbReference type="EMBL" id="JAGINW010000001">
    <property type="protein sequence ID" value="MBP2327615.1"/>
    <property type="molecule type" value="Genomic_DNA"/>
</dbReference>
<evidence type="ECO:0000313" key="4">
    <source>
        <dbReference type="EMBL" id="MBP2327615.1"/>
    </source>
</evidence>
<dbReference type="Gene3D" id="3.40.50.720">
    <property type="entry name" value="NAD(P)-binding Rossmann-like Domain"/>
    <property type="match status" value="1"/>
</dbReference>
<gene>
    <name evidence="4" type="ORF">JOF56_008000</name>
</gene>
<dbReference type="InterPro" id="IPR051164">
    <property type="entry name" value="NmrA-like_oxidored"/>
</dbReference>
<proteinExistence type="inferred from homology"/>
<sequence length="289" mass="30559">MILVLGATGQQGGATARHLIARGTHVRVLVRDTGTPAAQALAEAGAEPVLGDMSDVDSLESAMAGVSGVFSVQPPGGDEFELGTNVVDAAAAVGVDHLVYASVAGVDRANNIGSWATKQRIEQHIRSTGLPTTFLQPVKFMENLTHPRFLDTATGQLKEPWDPDTATQVIAVDDIAVFAGIAFADPATYTGQALELAGDELSHKDMAAAITEAIGRTVTYQHLTPELLAAHYPELARNYQAALDFMGKNGGWHADIPALRVIHPGLMDFRTWLDRVGGAKISALFTDQA</sequence>
<dbReference type="SUPFAM" id="SSF51735">
    <property type="entry name" value="NAD(P)-binding Rossmann-fold domains"/>
    <property type="match status" value="1"/>
</dbReference>
<feature type="domain" description="NmrA-like" evidence="3">
    <location>
        <begin position="2"/>
        <end position="246"/>
    </location>
</feature>
<comment type="caution">
    <text evidence="4">The sequence shown here is derived from an EMBL/GenBank/DDBJ whole genome shotgun (WGS) entry which is preliminary data.</text>
</comment>
<evidence type="ECO:0000256" key="1">
    <source>
        <dbReference type="ARBA" id="ARBA00006328"/>
    </source>
</evidence>
<accession>A0ABS4TT81</accession>
<dbReference type="CDD" id="cd05251">
    <property type="entry name" value="NmrA_like_SDR_a"/>
    <property type="match status" value="1"/>
</dbReference>
<dbReference type="Gene3D" id="3.90.25.10">
    <property type="entry name" value="UDP-galactose 4-epimerase, domain 1"/>
    <property type="match status" value="1"/>
</dbReference>
<comment type="similarity">
    <text evidence="1">Belongs to the NmrA-type oxidoreductase family.</text>
</comment>
<dbReference type="PANTHER" id="PTHR42748:SF7">
    <property type="entry name" value="NMRA LIKE REDOX SENSOR 1-RELATED"/>
    <property type="match status" value="1"/>
</dbReference>
<keyword evidence="5" id="KW-1185">Reference proteome</keyword>
<dbReference type="Proteomes" id="UP001519332">
    <property type="component" value="Unassembled WGS sequence"/>
</dbReference>
<dbReference type="Pfam" id="PF05368">
    <property type="entry name" value="NmrA"/>
    <property type="match status" value="1"/>
</dbReference>
<protein>
    <submittedName>
        <fullName evidence="4">Uncharacterized protein YbjT (DUF2867 family)</fullName>
    </submittedName>
</protein>
<reference evidence="4 5" key="1">
    <citation type="submission" date="2021-03" db="EMBL/GenBank/DDBJ databases">
        <title>Sequencing the genomes of 1000 actinobacteria strains.</title>
        <authorList>
            <person name="Klenk H.-P."/>
        </authorList>
    </citation>
    <scope>NUCLEOTIDE SEQUENCE [LARGE SCALE GENOMIC DNA]</scope>
    <source>
        <strain evidence="4 5">DSM 46670</strain>
    </source>
</reference>
<keyword evidence="2" id="KW-0521">NADP</keyword>
<organism evidence="4 5">
    <name type="scientific">Kibdelosporangium banguiense</name>
    <dbReference type="NCBI Taxonomy" id="1365924"/>
    <lineage>
        <taxon>Bacteria</taxon>
        <taxon>Bacillati</taxon>
        <taxon>Actinomycetota</taxon>
        <taxon>Actinomycetes</taxon>
        <taxon>Pseudonocardiales</taxon>
        <taxon>Pseudonocardiaceae</taxon>
        <taxon>Kibdelosporangium</taxon>
    </lineage>
</organism>
<dbReference type="RefSeq" id="WP_209644538.1">
    <property type="nucleotide sequence ID" value="NZ_JAGINW010000001.1"/>
</dbReference>
<dbReference type="PANTHER" id="PTHR42748">
    <property type="entry name" value="NITROGEN METABOLITE REPRESSION PROTEIN NMRA FAMILY MEMBER"/>
    <property type="match status" value="1"/>
</dbReference>
<evidence type="ECO:0000313" key="5">
    <source>
        <dbReference type="Proteomes" id="UP001519332"/>
    </source>
</evidence>
<dbReference type="InterPro" id="IPR008030">
    <property type="entry name" value="NmrA-like"/>
</dbReference>
<dbReference type="InterPro" id="IPR036291">
    <property type="entry name" value="NAD(P)-bd_dom_sf"/>
</dbReference>
<evidence type="ECO:0000259" key="3">
    <source>
        <dbReference type="Pfam" id="PF05368"/>
    </source>
</evidence>
<evidence type="ECO:0000256" key="2">
    <source>
        <dbReference type="ARBA" id="ARBA00022857"/>
    </source>
</evidence>